<proteinExistence type="predicted"/>
<name>A0A1M7T2W2_FERGO</name>
<dbReference type="GO" id="GO:0097367">
    <property type="term" value="F:carbohydrate derivative binding"/>
    <property type="evidence" value="ECO:0007669"/>
    <property type="project" value="InterPro"/>
</dbReference>
<evidence type="ECO:0000313" key="4">
    <source>
        <dbReference type="Proteomes" id="UP000184207"/>
    </source>
</evidence>
<dbReference type="CDD" id="cd05009">
    <property type="entry name" value="SIS_GlmS_GlmD_2"/>
    <property type="match status" value="1"/>
</dbReference>
<dbReference type="PANTHER" id="PTHR10937:SF4">
    <property type="entry name" value="GLUCOSAMINE-6-PHOSPHATE DEAMINASE"/>
    <property type="match status" value="1"/>
</dbReference>
<organism evidence="3 4">
    <name type="scientific">Fervidobacterium gondwanense DSM 13020</name>
    <dbReference type="NCBI Taxonomy" id="1121883"/>
    <lineage>
        <taxon>Bacteria</taxon>
        <taxon>Thermotogati</taxon>
        <taxon>Thermotogota</taxon>
        <taxon>Thermotogae</taxon>
        <taxon>Thermotogales</taxon>
        <taxon>Fervidobacteriaceae</taxon>
        <taxon>Fervidobacterium</taxon>
    </lineage>
</organism>
<dbReference type="GO" id="GO:1901135">
    <property type="term" value="P:carbohydrate derivative metabolic process"/>
    <property type="evidence" value="ECO:0007669"/>
    <property type="project" value="InterPro"/>
</dbReference>
<reference evidence="4" key="1">
    <citation type="submission" date="2016-12" db="EMBL/GenBank/DDBJ databases">
        <authorList>
            <person name="Varghese N."/>
            <person name="Submissions S."/>
        </authorList>
    </citation>
    <scope>NUCLEOTIDE SEQUENCE [LARGE SCALE GENOMIC DNA]</scope>
    <source>
        <strain evidence="4">DSM 13020</strain>
    </source>
</reference>
<evidence type="ECO:0000256" key="1">
    <source>
        <dbReference type="ARBA" id="ARBA00022737"/>
    </source>
</evidence>
<dbReference type="InterPro" id="IPR046348">
    <property type="entry name" value="SIS_dom_sf"/>
</dbReference>
<protein>
    <submittedName>
        <fullName evidence="3">Glucosamine--fructose-6-phosphate aminotransferase (Isomerizing)</fullName>
    </submittedName>
</protein>
<dbReference type="InterPro" id="IPR035490">
    <property type="entry name" value="GlmS/FrlB_SIS"/>
</dbReference>
<dbReference type="SUPFAM" id="SSF53697">
    <property type="entry name" value="SIS domain"/>
    <property type="match status" value="1"/>
</dbReference>
<gene>
    <name evidence="3" type="ORF">SAMN02745226_01479</name>
</gene>
<dbReference type="PANTHER" id="PTHR10937">
    <property type="entry name" value="GLUCOSAMINE--FRUCTOSE-6-PHOSPHATE AMINOTRANSFERASE, ISOMERIZING"/>
    <property type="match status" value="1"/>
</dbReference>
<feature type="domain" description="SIS" evidence="2">
    <location>
        <begin position="25"/>
        <end position="166"/>
    </location>
</feature>
<accession>A0A1M7T2W2</accession>
<dbReference type="OrthoDB" id="9779207at2"/>
<keyword evidence="4" id="KW-1185">Reference proteome</keyword>
<dbReference type="InterPro" id="IPR035466">
    <property type="entry name" value="GlmS/AgaS_SIS"/>
</dbReference>
<dbReference type="Gene3D" id="3.40.50.10490">
    <property type="entry name" value="Glucose-6-phosphate isomerase like protein, domain 1"/>
    <property type="match status" value="2"/>
</dbReference>
<dbReference type="STRING" id="1121883.SAMN02745226_01479"/>
<dbReference type="EMBL" id="FRDJ01000008">
    <property type="protein sequence ID" value="SHN65041.1"/>
    <property type="molecule type" value="Genomic_DNA"/>
</dbReference>
<dbReference type="RefSeq" id="WP_072760035.1">
    <property type="nucleotide sequence ID" value="NZ_FRDJ01000008.1"/>
</dbReference>
<sequence length="311" mass="34956">MDFGYKTYEEIIRVNNLIGMANNLTPPSFSKSKKYIFIGCGSSYNAGLILSEILKKQGIFAEAASSGEVLLENTADEIARKFDVAFLLSRTGTTTETLKVAEMLKGKIESIGITCEKDSPLSALCDMNYELDFAHEESVVMTSSFSAILRLFLNGIERYPISPDEYLESYDSLLSEELLKEKSHFVFLGCQERYYVAKESALKVEEMSLDHTEFYETLEYRHGPIALLSPHAHVVIFSKYREPHKLETDLANDIVSRGGSVHILNAMTDRPEFEVQFLTLYGQLLGYKRAILKGLNPDKPKGLSKSVILDN</sequence>
<dbReference type="Pfam" id="PF01380">
    <property type="entry name" value="SIS"/>
    <property type="match status" value="2"/>
</dbReference>
<dbReference type="AlphaFoldDB" id="A0A1M7T2W2"/>
<keyword evidence="3" id="KW-0808">Transferase</keyword>
<keyword evidence="3" id="KW-0032">Aminotransferase</keyword>
<dbReference type="CDD" id="cd05008">
    <property type="entry name" value="SIS_GlmS_GlmD_1"/>
    <property type="match status" value="1"/>
</dbReference>
<dbReference type="InterPro" id="IPR001347">
    <property type="entry name" value="SIS_dom"/>
</dbReference>
<feature type="domain" description="SIS" evidence="2">
    <location>
        <begin position="174"/>
        <end position="300"/>
    </location>
</feature>
<keyword evidence="1" id="KW-0677">Repeat</keyword>
<evidence type="ECO:0000313" key="3">
    <source>
        <dbReference type="EMBL" id="SHN65041.1"/>
    </source>
</evidence>
<dbReference type="PROSITE" id="PS51464">
    <property type="entry name" value="SIS"/>
    <property type="match status" value="2"/>
</dbReference>
<dbReference type="GO" id="GO:0008483">
    <property type="term" value="F:transaminase activity"/>
    <property type="evidence" value="ECO:0007669"/>
    <property type="project" value="UniProtKB-KW"/>
</dbReference>
<dbReference type="Proteomes" id="UP000184207">
    <property type="component" value="Unassembled WGS sequence"/>
</dbReference>
<evidence type="ECO:0000259" key="2">
    <source>
        <dbReference type="PROSITE" id="PS51464"/>
    </source>
</evidence>